<organism evidence="2 3">
    <name type="scientific">Trametes pubescens</name>
    <name type="common">White-rot fungus</name>
    <dbReference type="NCBI Taxonomy" id="154538"/>
    <lineage>
        <taxon>Eukaryota</taxon>
        <taxon>Fungi</taxon>
        <taxon>Dikarya</taxon>
        <taxon>Basidiomycota</taxon>
        <taxon>Agaricomycotina</taxon>
        <taxon>Agaricomycetes</taxon>
        <taxon>Polyporales</taxon>
        <taxon>Polyporaceae</taxon>
        <taxon>Trametes</taxon>
    </lineage>
</organism>
<dbReference type="AlphaFoldDB" id="A0A1M2VAV0"/>
<feature type="compositionally biased region" description="Basic and acidic residues" evidence="1">
    <location>
        <begin position="158"/>
        <end position="169"/>
    </location>
</feature>
<gene>
    <name evidence="2" type="ORF">TRAPUB_4574</name>
</gene>
<feature type="region of interest" description="Disordered" evidence="1">
    <location>
        <begin position="21"/>
        <end position="181"/>
    </location>
</feature>
<keyword evidence="3" id="KW-1185">Reference proteome</keyword>
<accession>A0A1M2VAV0</accession>
<dbReference type="OrthoDB" id="2537258at2759"/>
<evidence type="ECO:0000313" key="3">
    <source>
        <dbReference type="Proteomes" id="UP000184267"/>
    </source>
</evidence>
<feature type="compositionally biased region" description="Low complexity" evidence="1">
    <location>
        <begin position="170"/>
        <end position="181"/>
    </location>
</feature>
<protein>
    <submittedName>
        <fullName evidence="2">Uncharacterized protein</fullName>
    </submittedName>
</protein>
<dbReference type="EMBL" id="MNAD01001519">
    <property type="protein sequence ID" value="OJT04780.1"/>
    <property type="molecule type" value="Genomic_DNA"/>
</dbReference>
<sequence>MLDMYHAPHTQQVQPVIPLHVPDAHHSHPYSHAHHFPSPPASYHHSPHAHIPQQLHREQAQPVRHRADSGSSVNDARDRRVASPSSSQQPRKRRRTSRSPPSPYESRVHGSSSHDATSAHDLPLSPYSSASSAQSSGGSPRSRESMAINSLLLTSHADCADDTPKRNTSSERSTTSTSRDR</sequence>
<dbReference type="Proteomes" id="UP000184267">
    <property type="component" value="Unassembled WGS sequence"/>
</dbReference>
<name>A0A1M2VAV0_TRAPU</name>
<reference evidence="2 3" key="1">
    <citation type="submission" date="2016-10" db="EMBL/GenBank/DDBJ databases">
        <title>Genome sequence of the basidiomycete white-rot fungus Trametes pubescens.</title>
        <authorList>
            <person name="Makela M.R."/>
            <person name="Granchi Z."/>
            <person name="Peng M."/>
            <person name="De Vries R.P."/>
            <person name="Grigoriev I."/>
            <person name="Riley R."/>
            <person name="Hilden K."/>
        </authorList>
    </citation>
    <scope>NUCLEOTIDE SEQUENCE [LARGE SCALE GENOMIC DNA]</scope>
    <source>
        <strain evidence="2 3">FBCC735</strain>
    </source>
</reference>
<proteinExistence type="predicted"/>
<evidence type="ECO:0000313" key="2">
    <source>
        <dbReference type="EMBL" id="OJT04780.1"/>
    </source>
</evidence>
<evidence type="ECO:0000256" key="1">
    <source>
        <dbReference type="SAM" id="MobiDB-lite"/>
    </source>
</evidence>
<comment type="caution">
    <text evidence="2">The sequence shown here is derived from an EMBL/GenBank/DDBJ whole genome shotgun (WGS) entry which is preliminary data.</text>
</comment>
<feature type="compositionally biased region" description="Low complexity" evidence="1">
    <location>
        <begin position="125"/>
        <end position="140"/>
    </location>
</feature>